<dbReference type="GO" id="GO:0043953">
    <property type="term" value="P:protein transport by the Tat complex"/>
    <property type="evidence" value="ECO:0007669"/>
    <property type="project" value="UniProtKB-UniRule"/>
</dbReference>
<feature type="compositionally biased region" description="Polar residues" evidence="10">
    <location>
        <begin position="50"/>
        <end position="59"/>
    </location>
</feature>
<evidence type="ECO:0000256" key="5">
    <source>
        <dbReference type="ARBA" id="ARBA00022927"/>
    </source>
</evidence>
<protein>
    <recommendedName>
        <fullName evidence="9">Sec-independent protein translocase protein TatA</fullName>
    </recommendedName>
</protein>
<keyword evidence="3 9" id="KW-1003">Cell membrane</keyword>
<keyword evidence="4 9" id="KW-0812">Transmembrane</keyword>
<name>A0AAU7Q8W4_9GAMM</name>
<evidence type="ECO:0000256" key="8">
    <source>
        <dbReference type="ARBA" id="ARBA00023136"/>
    </source>
</evidence>
<keyword evidence="6 9" id="KW-1133">Transmembrane helix</keyword>
<sequence>MGGISVPQLLIIAVLVVLIFGTGKLRSLGSDLGASFKGFKKAMSDEDAHTPSQEKNSVQDADFAVPPIAQSKPSAPEELNSKKKSRYNPCLILDLESWR</sequence>
<dbReference type="HAMAP" id="MF_00236">
    <property type="entry name" value="TatA_E"/>
    <property type="match status" value="1"/>
</dbReference>
<comment type="similarity">
    <text evidence="9">Belongs to the TatA/E family.</text>
</comment>
<dbReference type="PANTHER" id="PTHR42982">
    <property type="entry name" value="SEC-INDEPENDENT PROTEIN TRANSLOCASE PROTEIN TATA"/>
    <property type="match status" value="1"/>
</dbReference>
<proteinExistence type="inferred from homology"/>
<evidence type="ECO:0000256" key="10">
    <source>
        <dbReference type="SAM" id="MobiDB-lite"/>
    </source>
</evidence>
<evidence type="ECO:0000256" key="1">
    <source>
        <dbReference type="ARBA" id="ARBA00004162"/>
    </source>
</evidence>
<dbReference type="AlphaFoldDB" id="A0AAU7Q8W4"/>
<keyword evidence="7 9" id="KW-0811">Translocation</keyword>
<evidence type="ECO:0000256" key="7">
    <source>
        <dbReference type="ARBA" id="ARBA00023010"/>
    </source>
</evidence>
<dbReference type="EMBL" id="CP157947">
    <property type="protein sequence ID" value="XBS69592.1"/>
    <property type="molecule type" value="Genomic_DNA"/>
</dbReference>
<feature type="region of interest" description="Disordered" evidence="10">
    <location>
        <begin position="43"/>
        <end position="83"/>
    </location>
</feature>
<comment type="subcellular location">
    <subcellularLocation>
        <location evidence="1 9">Cell membrane</location>
        <topology evidence="1 9">Single-pass membrane protein</topology>
    </subcellularLocation>
</comment>
<keyword evidence="8 9" id="KW-0472">Membrane</keyword>
<dbReference type="InterPro" id="IPR003369">
    <property type="entry name" value="TatA/B/E"/>
</dbReference>
<dbReference type="GO" id="GO:0033281">
    <property type="term" value="C:TAT protein transport complex"/>
    <property type="evidence" value="ECO:0007669"/>
    <property type="project" value="UniProtKB-UniRule"/>
</dbReference>
<comment type="function">
    <text evidence="9">Part of the twin-arginine translocation (Tat) system that transports large folded proteins containing a characteristic twin-arginine motif in their signal peptide across membranes. TatA could form the protein-conducting channel of the Tat system.</text>
</comment>
<keyword evidence="2 9" id="KW-0813">Transport</keyword>
<dbReference type="InterPro" id="IPR006312">
    <property type="entry name" value="TatA/E"/>
</dbReference>
<evidence type="ECO:0000256" key="9">
    <source>
        <dbReference type="HAMAP-Rule" id="MF_00236"/>
    </source>
</evidence>
<dbReference type="NCBIfam" id="TIGR01411">
    <property type="entry name" value="tatAE"/>
    <property type="match status" value="1"/>
</dbReference>
<dbReference type="Gene3D" id="1.20.5.3310">
    <property type="match status" value="1"/>
</dbReference>
<feature type="transmembrane region" description="Helical" evidence="9">
    <location>
        <begin position="6"/>
        <end position="23"/>
    </location>
</feature>
<evidence type="ECO:0000313" key="11">
    <source>
        <dbReference type="EMBL" id="XBS69592.1"/>
    </source>
</evidence>
<evidence type="ECO:0000256" key="4">
    <source>
        <dbReference type="ARBA" id="ARBA00022692"/>
    </source>
</evidence>
<evidence type="ECO:0000256" key="2">
    <source>
        <dbReference type="ARBA" id="ARBA00022448"/>
    </source>
</evidence>
<organism evidence="11">
    <name type="scientific">Acerihabitans sp. KWT182</name>
    <dbReference type="NCBI Taxonomy" id="3157919"/>
    <lineage>
        <taxon>Bacteria</taxon>
        <taxon>Pseudomonadati</taxon>
        <taxon>Pseudomonadota</taxon>
        <taxon>Gammaproteobacteria</taxon>
        <taxon>Enterobacterales</taxon>
        <taxon>Pectobacteriaceae</taxon>
        <taxon>Acerihabitans</taxon>
    </lineage>
</organism>
<accession>A0AAU7Q8W4</accession>
<dbReference type="Pfam" id="PF02416">
    <property type="entry name" value="TatA_B_E"/>
    <property type="match status" value="1"/>
</dbReference>
<gene>
    <name evidence="9 11" type="primary">tatA</name>
    <name evidence="11" type="ORF">ABK905_25200</name>
</gene>
<keyword evidence="5 9" id="KW-0653">Protein transport</keyword>
<dbReference type="PANTHER" id="PTHR42982:SF1">
    <property type="entry name" value="SEC-INDEPENDENT PROTEIN TRANSLOCASE PROTEIN TATA"/>
    <property type="match status" value="1"/>
</dbReference>
<evidence type="ECO:0000256" key="3">
    <source>
        <dbReference type="ARBA" id="ARBA00022475"/>
    </source>
</evidence>
<reference evidence="11" key="1">
    <citation type="submission" date="2024-06" db="EMBL/GenBank/DDBJ databases">
        <authorList>
            <person name="Coelho C."/>
            <person name="Bento M."/>
            <person name="Garcia E."/>
            <person name="Camelo A."/>
            <person name="Brandao I."/>
            <person name="Espirito Santo C."/>
            <person name="Trovao J."/>
            <person name="Verissimo A."/>
            <person name="Costa J."/>
            <person name="Tiago I."/>
        </authorList>
    </citation>
    <scope>NUCLEOTIDE SEQUENCE</scope>
    <source>
        <strain evidence="11">KWT182</strain>
    </source>
</reference>
<dbReference type="GO" id="GO:0008320">
    <property type="term" value="F:protein transmembrane transporter activity"/>
    <property type="evidence" value="ECO:0007669"/>
    <property type="project" value="UniProtKB-UniRule"/>
</dbReference>
<comment type="subunit">
    <text evidence="9">The Tat system comprises two distinct complexes: a TatABC complex, containing multiple copies of TatA, TatB and TatC subunits, and a separate TatA complex, containing only TatA subunits. Substrates initially bind to the TatABC complex, which probably triggers association of the separate TatA complex to form the active translocon.</text>
</comment>
<evidence type="ECO:0000256" key="6">
    <source>
        <dbReference type="ARBA" id="ARBA00022989"/>
    </source>
</evidence>